<keyword evidence="6" id="KW-1185">Reference proteome</keyword>
<reference evidence="5 6" key="1">
    <citation type="submission" date="2021-02" db="EMBL/GenBank/DDBJ databases">
        <title>De Novo genome assembly of isolated myxobacteria.</title>
        <authorList>
            <person name="Stevens D.C."/>
        </authorList>
    </citation>
    <scope>NUCLEOTIDE SEQUENCE [LARGE SCALE GENOMIC DNA]</scope>
    <source>
        <strain evidence="5 6">SCHIC003</strain>
    </source>
</reference>
<keyword evidence="3" id="KW-0732">Signal</keyword>
<dbReference type="RefSeq" id="WP_206714206.1">
    <property type="nucleotide sequence ID" value="NZ_CP071091.1"/>
</dbReference>
<dbReference type="Gene3D" id="3.40.50.1820">
    <property type="entry name" value="alpha/beta hydrolase"/>
    <property type="match status" value="1"/>
</dbReference>
<dbReference type="SUPFAM" id="SSF53474">
    <property type="entry name" value="alpha/beta-Hydrolases"/>
    <property type="match status" value="1"/>
</dbReference>
<dbReference type="InterPro" id="IPR013595">
    <property type="entry name" value="Pept_S33_TAP-like_C"/>
</dbReference>
<dbReference type="GO" id="GO:0016787">
    <property type="term" value="F:hydrolase activity"/>
    <property type="evidence" value="ECO:0007669"/>
    <property type="project" value="UniProtKB-KW"/>
</dbReference>
<protein>
    <submittedName>
        <fullName evidence="5">Alpha/beta fold hydrolase</fullName>
    </submittedName>
</protein>
<dbReference type="PANTHER" id="PTHR43248">
    <property type="entry name" value="2-SUCCINYL-6-HYDROXY-2,4-CYCLOHEXADIENE-1-CARBOXYLATE SYNTHASE"/>
    <property type="match status" value="1"/>
</dbReference>
<sequence>MSSRIIALVAGASLLFAAQAWASAPPPSTAVPRFEPTPCPDGVDPAERIDCGMLVVPENRARKDSRLIRLPVMRLRSRAEHPAPDPVLFMPGGPGVSAVDRLRSGRKNPLLDERDQVVMEPRGGKKAQPALECPDINALKGEVAAGRLRGQKAQEAMTEAARRCRATLTAAGVDLDGYTTSATADDIDALREALGYKTLNLQGLSYSTRLMLTVLRRHPAGVRSLILDSVLPPEVNFDEVAAMNLWRSLNLVFDGCAIDRECGAAYPDLRKRFTQLVAAADRKPLPLVLKDSVTQGRPVEVRGAQVVDALYSAMHAPQRIPFLPRIISRAAAGDYSELTPLVEDSQGPSSMTWGLRLSVWCSEEVPFEDPARIAAQRSPAVGLGGTDTGTASVETCRAWNVAPVPPEENTPVKSHVPVLIFAGEFDPDTPPEWGRRLLESMPEARYVEFRGHSHAASFNLCGLQITQSFLRDPKGPLPLDCAMRLRGADFGESAAAP</sequence>
<evidence type="ECO:0000256" key="1">
    <source>
        <dbReference type="ARBA" id="ARBA00010088"/>
    </source>
</evidence>
<evidence type="ECO:0000313" key="5">
    <source>
        <dbReference type="EMBL" id="QSQ12480.1"/>
    </source>
</evidence>
<evidence type="ECO:0000259" key="4">
    <source>
        <dbReference type="Pfam" id="PF08386"/>
    </source>
</evidence>
<feature type="domain" description="Peptidase S33 tripeptidyl aminopeptidase-like C-terminal" evidence="4">
    <location>
        <begin position="391"/>
        <end position="476"/>
    </location>
</feature>
<feature type="chain" id="PRO_5047152394" evidence="3">
    <location>
        <begin position="23"/>
        <end position="497"/>
    </location>
</feature>
<dbReference type="InterPro" id="IPR029058">
    <property type="entry name" value="AB_hydrolase_fold"/>
</dbReference>
<name>A0ABX7N189_9BACT</name>
<comment type="similarity">
    <text evidence="1">Belongs to the peptidase S33 family.</text>
</comment>
<organism evidence="5 6">
    <name type="scientific">Myxococcus landrumensis</name>
    <dbReference type="NCBI Taxonomy" id="2813577"/>
    <lineage>
        <taxon>Bacteria</taxon>
        <taxon>Pseudomonadati</taxon>
        <taxon>Myxococcota</taxon>
        <taxon>Myxococcia</taxon>
        <taxon>Myxococcales</taxon>
        <taxon>Cystobacterineae</taxon>
        <taxon>Myxococcaceae</taxon>
        <taxon>Myxococcus</taxon>
    </lineage>
</organism>
<proteinExistence type="inferred from homology"/>
<evidence type="ECO:0000256" key="2">
    <source>
        <dbReference type="ARBA" id="ARBA00022801"/>
    </source>
</evidence>
<gene>
    <name evidence="5" type="ORF">JY572_29545</name>
</gene>
<evidence type="ECO:0000313" key="6">
    <source>
        <dbReference type="Proteomes" id="UP000663090"/>
    </source>
</evidence>
<dbReference type="Pfam" id="PF08386">
    <property type="entry name" value="Abhydrolase_4"/>
    <property type="match status" value="1"/>
</dbReference>
<accession>A0ABX7N189</accession>
<dbReference type="EMBL" id="CP071091">
    <property type="protein sequence ID" value="QSQ12480.1"/>
    <property type="molecule type" value="Genomic_DNA"/>
</dbReference>
<evidence type="ECO:0000256" key="3">
    <source>
        <dbReference type="SAM" id="SignalP"/>
    </source>
</evidence>
<dbReference type="PANTHER" id="PTHR43248:SF25">
    <property type="entry name" value="AB HYDROLASE-1 DOMAIN-CONTAINING PROTEIN-RELATED"/>
    <property type="match status" value="1"/>
</dbReference>
<dbReference type="InterPro" id="IPR051601">
    <property type="entry name" value="Serine_prot/Carboxylest_S33"/>
</dbReference>
<dbReference type="Proteomes" id="UP000663090">
    <property type="component" value="Chromosome"/>
</dbReference>
<keyword evidence="2 5" id="KW-0378">Hydrolase</keyword>
<feature type="signal peptide" evidence="3">
    <location>
        <begin position="1"/>
        <end position="22"/>
    </location>
</feature>